<keyword evidence="2" id="KW-1185">Reference proteome</keyword>
<evidence type="ECO:0000313" key="1">
    <source>
        <dbReference type="EMBL" id="MFD1934444.1"/>
    </source>
</evidence>
<reference evidence="2" key="1">
    <citation type="journal article" date="2019" name="Int. J. Syst. Evol. Microbiol.">
        <title>The Global Catalogue of Microorganisms (GCM) 10K type strain sequencing project: providing services to taxonomists for standard genome sequencing and annotation.</title>
        <authorList>
            <consortium name="The Broad Institute Genomics Platform"/>
            <consortium name="The Broad Institute Genome Sequencing Center for Infectious Disease"/>
            <person name="Wu L."/>
            <person name="Ma J."/>
        </authorList>
    </citation>
    <scope>NUCLEOTIDE SEQUENCE [LARGE SCALE GENOMIC DNA]</scope>
    <source>
        <strain evidence="2">ICMP 6774ER</strain>
    </source>
</reference>
<protein>
    <submittedName>
        <fullName evidence="1">Uncharacterized protein</fullName>
    </submittedName>
</protein>
<organism evidence="1 2">
    <name type="scientific">Nonomuraea mangrovi</name>
    <dbReference type="NCBI Taxonomy" id="2316207"/>
    <lineage>
        <taxon>Bacteria</taxon>
        <taxon>Bacillati</taxon>
        <taxon>Actinomycetota</taxon>
        <taxon>Actinomycetes</taxon>
        <taxon>Streptosporangiales</taxon>
        <taxon>Streptosporangiaceae</taxon>
        <taxon>Nonomuraea</taxon>
    </lineage>
</organism>
<dbReference type="EMBL" id="JBHUFV010000033">
    <property type="protein sequence ID" value="MFD1934444.1"/>
    <property type="molecule type" value="Genomic_DNA"/>
</dbReference>
<accession>A0ABW4SZQ0</accession>
<name>A0ABW4SZQ0_9ACTN</name>
<sequence length="41" mass="4331">MVGDLDPAELRRALGVATRALLTEVGESDQDLAGRLSALLH</sequence>
<dbReference type="Proteomes" id="UP001597368">
    <property type="component" value="Unassembled WGS sequence"/>
</dbReference>
<proteinExistence type="predicted"/>
<comment type="caution">
    <text evidence="1">The sequence shown here is derived from an EMBL/GenBank/DDBJ whole genome shotgun (WGS) entry which is preliminary data.</text>
</comment>
<dbReference type="RefSeq" id="WP_379574495.1">
    <property type="nucleotide sequence ID" value="NZ_JBHUFV010000033.1"/>
</dbReference>
<evidence type="ECO:0000313" key="2">
    <source>
        <dbReference type="Proteomes" id="UP001597368"/>
    </source>
</evidence>
<gene>
    <name evidence="1" type="ORF">ACFSKW_23535</name>
</gene>